<dbReference type="RefSeq" id="WP_207223649.1">
    <property type="nucleotide sequence ID" value="NZ_SHKL01000001.1"/>
</dbReference>
<dbReference type="AlphaFoldDB" id="A0A4Q7V1P9"/>
<dbReference type="SUPFAM" id="SSF46689">
    <property type="entry name" value="Homeodomain-like"/>
    <property type="match status" value="1"/>
</dbReference>
<evidence type="ECO:0000313" key="7">
    <source>
        <dbReference type="Proteomes" id="UP000291591"/>
    </source>
</evidence>
<protein>
    <submittedName>
        <fullName evidence="6">TetR family transcriptional regulator</fullName>
    </submittedName>
</protein>
<dbReference type="InterPro" id="IPR023772">
    <property type="entry name" value="DNA-bd_HTH_TetR-type_CS"/>
</dbReference>
<reference evidence="6 7" key="1">
    <citation type="submission" date="2019-02" db="EMBL/GenBank/DDBJ databases">
        <title>Sequencing the genomes of 1000 actinobacteria strains.</title>
        <authorList>
            <person name="Klenk H.-P."/>
        </authorList>
    </citation>
    <scope>NUCLEOTIDE SEQUENCE [LARGE SCALE GENOMIC DNA]</scope>
    <source>
        <strain evidence="6 7">DSM 45779</strain>
    </source>
</reference>
<feature type="DNA-binding region" description="H-T-H motif" evidence="4">
    <location>
        <begin position="34"/>
        <end position="53"/>
    </location>
</feature>
<evidence type="ECO:0000259" key="5">
    <source>
        <dbReference type="PROSITE" id="PS50977"/>
    </source>
</evidence>
<evidence type="ECO:0000256" key="2">
    <source>
        <dbReference type="ARBA" id="ARBA00023125"/>
    </source>
</evidence>
<dbReference type="PANTHER" id="PTHR30055:SF234">
    <property type="entry name" value="HTH-TYPE TRANSCRIPTIONAL REGULATOR BETI"/>
    <property type="match status" value="1"/>
</dbReference>
<dbReference type="PROSITE" id="PS50977">
    <property type="entry name" value="HTH_TETR_2"/>
    <property type="match status" value="1"/>
</dbReference>
<evidence type="ECO:0000313" key="6">
    <source>
        <dbReference type="EMBL" id="RZT88045.1"/>
    </source>
</evidence>
<keyword evidence="7" id="KW-1185">Reference proteome</keyword>
<dbReference type="PROSITE" id="PS01081">
    <property type="entry name" value="HTH_TETR_1"/>
    <property type="match status" value="1"/>
</dbReference>
<name>A0A4Q7V1P9_PSEST</name>
<dbReference type="Pfam" id="PF00440">
    <property type="entry name" value="TetR_N"/>
    <property type="match status" value="1"/>
</dbReference>
<dbReference type="InterPro" id="IPR009057">
    <property type="entry name" value="Homeodomain-like_sf"/>
</dbReference>
<dbReference type="GO" id="GO:0000976">
    <property type="term" value="F:transcription cis-regulatory region binding"/>
    <property type="evidence" value="ECO:0007669"/>
    <property type="project" value="TreeGrafter"/>
</dbReference>
<feature type="domain" description="HTH tetR-type" evidence="5">
    <location>
        <begin position="11"/>
        <end position="71"/>
    </location>
</feature>
<sequence>MSAEPAGPDTGERADRVLDSAADLLLRWGYRRVTIEDVARHAGIGKGTVYLHFRTKDALFLTVLLRSQRRTFTDLADRMETDPAVALPWRMVRIVYEALQSDELARVLYMGDAEVLGRLVQESAGTLGELAARRNEIVRAHFRLLREARLVATDLPLDEQVHGYGAVTTGFFVAAGTPPEADPFAPTDPVRRAELLEHVLRSVLAGPADPDAVADVAPAVAALYRPLVEHIDTEWQRRAR</sequence>
<comment type="caution">
    <text evidence="6">The sequence shown here is derived from an EMBL/GenBank/DDBJ whole genome shotgun (WGS) entry which is preliminary data.</text>
</comment>
<keyword evidence="1" id="KW-0805">Transcription regulation</keyword>
<dbReference type="InterPro" id="IPR001647">
    <property type="entry name" value="HTH_TetR"/>
</dbReference>
<dbReference type="InterPro" id="IPR050109">
    <property type="entry name" value="HTH-type_TetR-like_transc_reg"/>
</dbReference>
<dbReference type="Proteomes" id="UP000291591">
    <property type="component" value="Unassembled WGS sequence"/>
</dbReference>
<dbReference type="GO" id="GO:0003700">
    <property type="term" value="F:DNA-binding transcription factor activity"/>
    <property type="evidence" value="ECO:0007669"/>
    <property type="project" value="TreeGrafter"/>
</dbReference>
<organism evidence="6 7">
    <name type="scientific">Pseudonocardia sediminis</name>
    <dbReference type="NCBI Taxonomy" id="1397368"/>
    <lineage>
        <taxon>Bacteria</taxon>
        <taxon>Bacillati</taxon>
        <taxon>Actinomycetota</taxon>
        <taxon>Actinomycetes</taxon>
        <taxon>Pseudonocardiales</taxon>
        <taxon>Pseudonocardiaceae</taxon>
        <taxon>Pseudonocardia</taxon>
    </lineage>
</organism>
<proteinExistence type="predicted"/>
<evidence type="ECO:0000256" key="1">
    <source>
        <dbReference type="ARBA" id="ARBA00023015"/>
    </source>
</evidence>
<evidence type="ECO:0000256" key="3">
    <source>
        <dbReference type="ARBA" id="ARBA00023163"/>
    </source>
</evidence>
<dbReference type="PANTHER" id="PTHR30055">
    <property type="entry name" value="HTH-TYPE TRANSCRIPTIONAL REGULATOR RUTR"/>
    <property type="match status" value="1"/>
</dbReference>
<accession>A0A4Q7V1P9</accession>
<gene>
    <name evidence="6" type="ORF">EV383_4979</name>
</gene>
<keyword evidence="2 4" id="KW-0238">DNA-binding</keyword>
<dbReference type="Gene3D" id="1.10.357.10">
    <property type="entry name" value="Tetracycline Repressor, domain 2"/>
    <property type="match status" value="1"/>
</dbReference>
<evidence type="ECO:0000256" key="4">
    <source>
        <dbReference type="PROSITE-ProRule" id="PRU00335"/>
    </source>
</evidence>
<keyword evidence="3" id="KW-0804">Transcription</keyword>
<dbReference type="EMBL" id="SHKL01000001">
    <property type="protein sequence ID" value="RZT88045.1"/>
    <property type="molecule type" value="Genomic_DNA"/>
</dbReference>
<dbReference type="PRINTS" id="PR00455">
    <property type="entry name" value="HTHTETR"/>
</dbReference>